<dbReference type="InterPro" id="IPR051447">
    <property type="entry name" value="Lipoprotein-release_system"/>
</dbReference>
<comment type="caution">
    <text evidence="10">The sequence shown here is derived from an EMBL/GenBank/DDBJ whole genome shotgun (WGS) entry which is preliminary data.</text>
</comment>
<reference evidence="11" key="1">
    <citation type="journal article" date="2019" name="Int. J. Syst. Evol. Microbiol.">
        <title>The Global Catalogue of Microorganisms (GCM) 10K type strain sequencing project: providing services to taxonomists for standard genome sequencing and annotation.</title>
        <authorList>
            <consortium name="The Broad Institute Genomics Platform"/>
            <consortium name="The Broad Institute Genome Sequencing Center for Infectious Disease"/>
            <person name="Wu L."/>
            <person name="Ma J."/>
        </authorList>
    </citation>
    <scope>NUCLEOTIDE SEQUENCE [LARGE SCALE GENOMIC DNA]</scope>
    <source>
        <strain evidence="11">CCUG 53762</strain>
    </source>
</reference>
<dbReference type="RefSeq" id="WP_379662477.1">
    <property type="nucleotide sequence ID" value="NZ_JBHUDG010000014.1"/>
</dbReference>
<keyword evidence="4 7" id="KW-0812">Transmembrane</keyword>
<dbReference type="PANTHER" id="PTHR30489:SF0">
    <property type="entry name" value="LIPOPROTEIN-RELEASING SYSTEM TRANSMEMBRANE PROTEIN LOLE"/>
    <property type="match status" value="1"/>
</dbReference>
<feature type="transmembrane region" description="Helical" evidence="7">
    <location>
        <begin position="273"/>
        <end position="299"/>
    </location>
</feature>
<dbReference type="EMBL" id="JBHUDG010000014">
    <property type="protein sequence ID" value="MFD1630099.1"/>
    <property type="molecule type" value="Genomic_DNA"/>
</dbReference>
<evidence type="ECO:0000313" key="11">
    <source>
        <dbReference type="Proteomes" id="UP001597118"/>
    </source>
</evidence>
<feature type="transmembrane region" description="Helical" evidence="7">
    <location>
        <begin position="373"/>
        <end position="392"/>
    </location>
</feature>
<protein>
    <submittedName>
        <fullName evidence="10">FtsX-like permease family protein</fullName>
    </submittedName>
</protein>
<keyword evidence="6 7" id="KW-0472">Membrane</keyword>
<sequence>MNLPLYIAKRYLFSKKSTNAINIISGISTLGVFVGSAALIIILSVYNGFESLVLSMYDQYSPDLKIEASQGKSFDPTSQQFKEVQKIPGLISYTEVLQEKALIRYDKYQFIGKVKGVSDQYLKNSFLDSALVQGEFILKDEHNNYAVIGSTVQYILGVNINDQIRKLEIYSPIKGKKAGFSAADEFLSEQMQPVGVFQAQQEDNDMVIVPLELARTLIGEEKNVSAVEIFLKDREQTDKIKRKIEKSLGDEFLVKDRMQQNAQLYKILNSEKWAIYLILSFVLIIAIFNIIGSLTMLVIDKRKDIAILNSLGASKRLINSIILSEGLMISLIGCFFGLIIGTLFCLLQLYFGVVPMGEGNMLINYYPVEIRPLDYLLVFFTVFTISFIASFISSRLSTQRFEQLRTDL</sequence>
<dbReference type="PANTHER" id="PTHR30489">
    <property type="entry name" value="LIPOPROTEIN-RELEASING SYSTEM TRANSMEMBRANE PROTEIN LOLE"/>
    <property type="match status" value="1"/>
</dbReference>
<feature type="transmembrane region" description="Helical" evidence="7">
    <location>
        <begin position="21"/>
        <end position="46"/>
    </location>
</feature>
<evidence type="ECO:0000256" key="3">
    <source>
        <dbReference type="ARBA" id="ARBA00022475"/>
    </source>
</evidence>
<accession>A0ABW4IDN7</accession>
<evidence type="ECO:0000256" key="5">
    <source>
        <dbReference type="ARBA" id="ARBA00022989"/>
    </source>
</evidence>
<organism evidence="10 11">
    <name type="scientific">Pseudopedobacter beijingensis</name>
    <dbReference type="NCBI Taxonomy" id="1207056"/>
    <lineage>
        <taxon>Bacteria</taxon>
        <taxon>Pseudomonadati</taxon>
        <taxon>Bacteroidota</taxon>
        <taxon>Sphingobacteriia</taxon>
        <taxon>Sphingobacteriales</taxon>
        <taxon>Sphingobacteriaceae</taxon>
        <taxon>Pseudopedobacter</taxon>
    </lineage>
</organism>
<keyword evidence="5 7" id="KW-1133">Transmembrane helix</keyword>
<dbReference type="InterPro" id="IPR025857">
    <property type="entry name" value="MacB_PCD"/>
</dbReference>
<feature type="domain" description="ABC3 transporter permease C-terminal" evidence="8">
    <location>
        <begin position="277"/>
        <end position="396"/>
    </location>
</feature>
<evidence type="ECO:0000256" key="1">
    <source>
        <dbReference type="ARBA" id="ARBA00004651"/>
    </source>
</evidence>
<dbReference type="InterPro" id="IPR003838">
    <property type="entry name" value="ABC3_permease_C"/>
</dbReference>
<comment type="similarity">
    <text evidence="2">Belongs to the ABC-4 integral membrane protein family. LolC/E subfamily.</text>
</comment>
<evidence type="ECO:0000256" key="4">
    <source>
        <dbReference type="ARBA" id="ARBA00022692"/>
    </source>
</evidence>
<dbReference type="Proteomes" id="UP001597118">
    <property type="component" value="Unassembled WGS sequence"/>
</dbReference>
<dbReference type="Pfam" id="PF02687">
    <property type="entry name" value="FtsX"/>
    <property type="match status" value="1"/>
</dbReference>
<feature type="transmembrane region" description="Helical" evidence="7">
    <location>
        <begin position="320"/>
        <end position="353"/>
    </location>
</feature>
<keyword evidence="11" id="KW-1185">Reference proteome</keyword>
<evidence type="ECO:0000256" key="6">
    <source>
        <dbReference type="ARBA" id="ARBA00023136"/>
    </source>
</evidence>
<gene>
    <name evidence="10" type="ORF">ACFSAH_09430</name>
</gene>
<evidence type="ECO:0000256" key="2">
    <source>
        <dbReference type="ARBA" id="ARBA00005236"/>
    </source>
</evidence>
<evidence type="ECO:0000259" key="9">
    <source>
        <dbReference type="Pfam" id="PF12704"/>
    </source>
</evidence>
<dbReference type="Pfam" id="PF12704">
    <property type="entry name" value="MacB_PCD"/>
    <property type="match status" value="1"/>
</dbReference>
<evidence type="ECO:0000259" key="8">
    <source>
        <dbReference type="Pfam" id="PF02687"/>
    </source>
</evidence>
<name>A0ABW4IDN7_9SPHI</name>
<evidence type="ECO:0000313" key="10">
    <source>
        <dbReference type="EMBL" id="MFD1630099.1"/>
    </source>
</evidence>
<keyword evidence="3" id="KW-1003">Cell membrane</keyword>
<comment type="subcellular location">
    <subcellularLocation>
        <location evidence="1">Cell membrane</location>
        <topology evidence="1">Multi-pass membrane protein</topology>
    </subcellularLocation>
</comment>
<evidence type="ECO:0000256" key="7">
    <source>
        <dbReference type="SAM" id="Phobius"/>
    </source>
</evidence>
<proteinExistence type="inferred from homology"/>
<feature type="domain" description="MacB-like periplasmic core" evidence="9">
    <location>
        <begin position="25"/>
        <end position="246"/>
    </location>
</feature>